<dbReference type="EMBL" id="LSBJ02000006">
    <property type="protein sequence ID" value="OAQ62819.1"/>
    <property type="molecule type" value="Genomic_DNA"/>
</dbReference>
<comment type="caution">
    <text evidence="2">The sequence shown here is derived from an EMBL/GenBank/DDBJ whole genome shotgun (WGS) entry which is preliminary data.</text>
</comment>
<feature type="compositionally biased region" description="Polar residues" evidence="1">
    <location>
        <begin position="450"/>
        <end position="466"/>
    </location>
</feature>
<feature type="region of interest" description="Disordered" evidence="1">
    <location>
        <begin position="1"/>
        <end position="20"/>
    </location>
</feature>
<feature type="region of interest" description="Disordered" evidence="1">
    <location>
        <begin position="28"/>
        <end position="102"/>
    </location>
</feature>
<dbReference type="GeneID" id="28851405"/>
<feature type="compositionally biased region" description="Low complexity" evidence="1">
    <location>
        <begin position="548"/>
        <end position="562"/>
    </location>
</feature>
<evidence type="ECO:0000256" key="1">
    <source>
        <dbReference type="SAM" id="MobiDB-lite"/>
    </source>
</evidence>
<keyword evidence="3" id="KW-1185">Reference proteome</keyword>
<name>A0A179FCI9_METCM</name>
<feature type="region of interest" description="Disordered" evidence="1">
    <location>
        <begin position="657"/>
        <end position="746"/>
    </location>
</feature>
<dbReference type="Proteomes" id="UP000078397">
    <property type="component" value="Unassembled WGS sequence"/>
</dbReference>
<feature type="compositionally biased region" description="Polar residues" evidence="1">
    <location>
        <begin position="571"/>
        <end position="582"/>
    </location>
</feature>
<feature type="compositionally biased region" description="Polar residues" evidence="1">
    <location>
        <begin position="659"/>
        <end position="670"/>
    </location>
</feature>
<feature type="compositionally biased region" description="Polar residues" evidence="1">
    <location>
        <begin position="54"/>
        <end position="80"/>
    </location>
</feature>
<evidence type="ECO:0000313" key="2">
    <source>
        <dbReference type="EMBL" id="OAQ62819.1"/>
    </source>
</evidence>
<dbReference type="STRING" id="1380566.A0A179FCI9"/>
<feature type="compositionally biased region" description="Basic and acidic residues" evidence="1">
    <location>
        <begin position="163"/>
        <end position="183"/>
    </location>
</feature>
<accession>A0A179FCI9</accession>
<feature type="compositionally biased region" description="Polar residues" evidence="1">
    <location>
        <begin position="613"/>
        <end position="622"/>
    </location>
</feature>
<feature type="compositionally biased region" description="Basic and acidic residues" evidence="1">
    <location>
        <begin position="210"/>
        <end position="221"/>
    </location>
</feature>
<feature type="region of interest" description="Disordered" evidence="1">
    <location>
        <begin position="393"/>
        <end position="522"/>
    </location>
</feature>
<feature type="region of interest" description="Disordered" evidence="1">
    <location>
        <begin position="146"/>
        <end position="244"/>
    </location>
</feature>
<gene>
    <name evidence="2" type="ORF">VFPPC_08761</name>
</gene>
<feature type="region of interest" description="Disordered" evidence="1">
    <location>
        <begin position="543"/>
        <end position="630"/>
    </location>
</feature>
<sequence>MTDLDSKARSGRSNSLQRMLELEKQYMFERLHPHSQTQTTPSNTNSQPSSATTVTKNSPVRSSIQVRRAEGNTQKAQRQSNESRRDTSLPPQLPPLIINTGAPITMSRSDLFASQGRDYSPMDGSSTVVATPSDKYPKVVSFEFPPTESAPAPAPCHSPSWEAYERRKTEKKTEKREREESRNGRTKRLVKPPPASSPYALQQAAASEIDATRGRRRERADSSTALNSPNKPPRKARSRSGSFVSLLRAPFEFRRSSVDTAADSGFIGGIKLELQRHAATQQALDSQAIEDESNIHPALRKGKQNHRWSTPLKSPPPPARPGVDGSDSQRRYPPITRGKNHHKTMSLVSPTAPAVPDLGTIDRWRAKVGLKTGPRPDSRLSHDHDTHLDGASAAASLKSRISGPREIKPVESQARTASSSPPQPTHIAFATGSPSKGNMLVNKPKAEHGNNVSISSCSTGGTYTTAPSSPPPPEPPRRSSKRNSVLSLDESIPPLPSLHHHNSSIQSSPVQESPPRRSFPLYRHGAQNKKDRTAGMGVSIHQPSVYVSSPGSSHLPGSSSEDSGSEDFHSTSIVSTPATSRPQSEKGMSLDNTPKDEPSMSSDKNGKSRLAVPNTTYPLHSTENSDDEGMDPIQAAAEKVLAVFNGIPIQQPCLRRRSNSQSTLATNASVPASLKERPLKLRPKNKSGVPLQSPASPASYLEEARKQPPAGVPHRAHKQRLGPPPSFIIPDSDSDLTATEQGPLSVPDIVGRSLRHKSTPLLSMVDREPITKVFVECCSCRYYHDMPSNLYEAMANPEGVLNPVDKCGFSGALSMTVKCSWCRHEMSTRCCAGLAATVYIKERLH</sequence>
<evidence type="ECO:0000313" key="3">
    <source>
        <dbReference type="Proteomes" id="UP000078397"/>
    </source>
</evidence>
<feature type="region of interest" description="Disordered" evidence="1">
    <location>
        <begin position="299"/>
        <end position="354"/>
    </location>
</feature>
<dbReference type="AlphaFoldDB" id="A0A179FCI9"/>
<dbReference type="RefSeq" id="XP_018140399.1">
    <property type="nucleotide sequence ID" value="XM_018287411.1"/>
</dbReference>
<dbReference type="KEGG" id="pchm:VFPPC_08761"/>
<dbReference type="OrthoDB" id="5386674at2759"/>
<organism evidence="2 3">
    <name type="scientific">Pochonia chlamydosporia 170</name>
    <dbReference type="NCBI Taxonomy" id="1380566"/>
    <lineage>
        <taxon>Eukaryota</taxon>
        <taxon>Fungi</taxon>
        <taxon>Dikarya</taxon>
        <taxon>Ascomycota</taxon>
        <taxon>Pezizomycotina</taxon>
        <taxon>Sordariomycetes</taxon>
        <taxon>Hypocreomycetidae</taxon>
        <taxon>Hypocreales</taxon>
        <taxon>Clavicipitaceae</taxon>
        <taxon>Pochonia</taxon>
    </lineage>
</organism>
<feature type="compositionally biased region" description="Low complexity" evidence="1">
    <location>
        <begin position="35"/>
        <end position="53"/>
    </location>
</feature>
<protein>
    <submittedName>
        <fullName evidence="2">Uncharacterized protein</fullName>
    </submittedName>
</protein>
<reference evidence="2 3" key="1">
    <citation type="journal article" date="2016" name="PLoS Pathog.">
        <title>Biosynthesis of antibiotic leucinostatins in bio-control fungus Purpureocillium lilacinum and their inhibition on phytophthora revealed by genome mining.</title>
        <authorList>
            <person name="Wang G."/>
            <person name="Liu Z."/>
            <person name="Lin R."/>
            <person name="Li E."/>
            <person name="Mao Z."/>
            <person name="Ling J."/>
            <person name="Yang Y."/>
            <person name="Yin W.B."/>
            <person name="Xie B."/>
        </authorList>
    </citation>
    <scope>NUCLEOTIDE SEQUENCE [LARGE SCALE GENOMIC DNA]</scope>
    <source>
        <strain evidence="2">170</strain>
    </source>
</reference>
<proteinExistence type="predicted"/>